<sequence>MNTSKKTGWLVAVLATITLAACGGGSASSTDIGWDASPDWSISPNNPSTPTVTVPATGDNVVPVQVNSSMGNINTLFVSIKVCIPGKRNPTQCVTVDNMLVDTGSTGVRIGAWAIPSLAPLLLTQAGATDDKLGTSPIAQCMPFASGYTWGAIKRADILIGKKTANNLPIQVIADGAYATPADCVSYGGADLGSVAAMGANGIVGIDNFTGDSLDALTTAVPGLYYYCLSRNNCISTRMEESKEVTNPVFMFTSDNNGTVIRLPALPAGGRASVDGQLVFGVSTQQNNMLPANATVLAVDKYGTFTTQYQGRVMNRSAIDSGTNGYGFQDETIPTAGAFPYSWYIPSSTLNLYATMEATDGTGTPLAVPFSIENARVLAATGYAAFDTIGAYFASSNNNMFLWGLPFFYGREVYTVISYAKIGQRTGPFVAF</sequence>
<evidence type="ECO:0000313" key="2">
    <source>
        <dbReference type="EMBL" id="SDQ33644.1"/>
    </source>
</evidence>
<proteinExistence type="predicted"/>
<organism evidence="2 3">
    <name type="scientific">Paraburkholderia fungorum</name>
    <dbReference type="NCBI Taxonomy" id="134537"/>
    <lineage>
        <taxon>Bacteria</taxon>
        <taxon>Pseudomonadati</taxon>
        <taxon>Pseudomonadota</taxon>
        <taxon>Betaproteobacteria</taxon>
        <taxon>Burkholderiales</taxon>
        <taxon>Burkholderiaceae</taxon>
        <taxon>Paraburkholderia</taxon>
    </lineage>
</organism>
<dbReference type="Proteomes" id="UP000183487">
    <property type="component" value="Unassembled WGS sequence"/>
</dbReference>
<evidence type="ECO:0008006" key="4">
    <source>
        <dbReference type="Google" id="ProtNLM"/>
    </source>
</evidence>
<accession>A0A1H1A1R1</accession>
<dbReference type="EMBL" id="FNKP01000001">
    <property type="protein sequence ID" value="SDQ33644.1"/>
    <property type="molecule type" value="Genomic_DNA"/>
</dbReference>
<evidence type="ECO:0000256" key="1">
    <source>
        <dbReference type="SAM" id="SignalP"/>
    </source>
</evidence>
<gene>
    <name evidence="2" type="ORF">SAMN05443245_0974</name>
</gene>
<protein>
    <recommendedName>
        <fullName evidence="4">DUF3443 domain-containing protein</fullName>
    </recommendedName>
</protein>
<keyword evidence="1" id="KW-0732">Signal</keyword>
<reference evidence="3" key="1">
    <citation type="submission" date="2016-10" db="EMBL/GenBank/DDBJ databases">
        <authorList>
            <person name="Varghese N."/>
        </authorList>
    </citation>
    <scope>NUCLEOTIDE SEQUENCE [LARGE SCALE GENOMIC DNA]</scope>
    <source>
        <strain evidence="3">GAS106B</strain>
    </source>
</reference>
<dbReference type="RefSeq" id="WP_074763262.1">
    <property type="nucleotide sequence ID" value="NZ_FNKP01000001.1"/>
</dbReference>
<dbReference type="InterPro" id="IPR021847">
    <property type="entry name" value="DUF3443"/>
</dbReference>
<evidence type="ECO:0000313" key="3">
    <source>
        <dbReference type="Proteomes" id="UP000183487"/>
    </source>
</evidence>
<feature type="chain" id="PRO_5010161702" description="DUF3443 domain-containing protein" evidence="1">
    <location>
        <begin position="21"/>
        <end position="432"/>
    </location>
</feature>
<name>A0A1H1A1R1_9BURK</name>
<dbReference type="PROSITE" id="PS51257">
    <property type="entry name" value="PROKAR_LIPOPROTEIN"/>
    <property type="match status" value="1"/>
</dbReference>
<dbReference type="OrthoDB" id="5289858at2"/>
<dbReference type="AlphaFoldDB" id="A0A1H1A1R1"/>
<dbReference type="Pfam" id="PF11925">
    <property type="entry name" value="DUF3443"/>
    <property type="match status" value="1"/>
</dbReference>
<keyword evidence="3" id="KW-1185">Reference proteome</keyword>
<feature type="signal peptide" evidence="1">
    <location>
        <begin position="1"/>
        <end position="20"/>
    </location>
</feature>